<dbReference type="InterPro" id="IPR037066">
    <property type="entry name" value="Plug_dom_sf"/>
</dbReference>
<protein>
    <submittedName>
        <fullName evidence="7">TonB-dependent receptor</fullName>
    </submittedName>
</protein>
<accession>A0A031JU17</accession>
<dbReference type="PANTHER" id="PTHR40980">
    <property type="entry name" value="PLUG DOMAIN-CONTAINING PROTEIN"/>
    <property type="match status" value="1"/>
</dbReference>
<dbReference type="AlphaFoldDB" id="A0A031JU17"/>
<keyword evidence="2 4" id="KW-0472">Membrane</keyword>
<dbReference type="SUPFAM" id="SSF56935">
    <property type="entry name" value="Porins"/>
    <property type="match status" value="1"/>
</dbReference>
<dbReference type="PANTHER" id="PTHR40980:SF3">
    <property type="entry name" value="TONB-DEPENDENT RECEPTOR-LIKE BETA-BARREL DOMAIN-CONTAINING PROTEIN"/>
    <property type="match status" value="1"/>
</dbReference>
<dbReference type="NCBIfam" id="TIGR01782">
    <property type="entry name" value="TonB-Xanth-Caul"/>
    <property type="match status" value="1"/>
</dbReference>
<evidence type="ECO:0000313" key="7">
    <source>
        <dbReference type="EMBL" id="EZP81271.1"/>
    </source>
</evidence>
<dbReference type="Pfam" id="PF07715">
    <property type="entry name" value="Plug"/>
    <property type="match status" value="1"/>
</dbReference>
<evidence type="ECO:0000256" key="2">
    <source>
        <dbReference type="ARBA" id="ARBA00023136"/>
    </source>
</evidence>
<keyword evidence="7" id="KW-0675">Receptor</keyword>
<dbReference type="Gene3D" id="2.40.170.20">
    <property type="entry name" value="TonB-dependent receptor, beta-barrel domain"/>
    <property type="match status" value="1"/>
</dbReference>
<comment type="caution">
    <text evidence="7">The sequence shown here is derived from an EMBL/GenBank/DDBJ whole genome shotgun (WGS) entry which is preliminary data.</text>
</comment>
<dbReference type="InterPro" id="IPR036942">
    <property type="entry name" value="Beta-barrel_TonB_sf"/>
</dbReference>
<evidence type="ECO:0000259" key="5">
    <source>
        <dbReference type="Pfam" id="PF00593"/>
    </source>
</evidence>
<reference evidence="7 8" key="1">
    <citation type="submission" date="2014-03" db="EMBL/GenBank/DDBJ databases">
        <title>Whole genome sequence of Novosphingobium resinovorum KF1.</title>
        <authorList>
            <person name="Gan H.M."/>
            <person name="Gan H.Y."/>
            <person name="Chew T.H."/>
            <person name="Savka M.A."/>
        </authorList>
    </citation>
    <scope>NUCLEOTIDE SEQUENCE [LARGE SCALE GENOMIC DNA]</scope>
    <source>
        <strain evidence="7 8">KF1</strain>
    </source>
</reference>
<dbReference type="EMBL" id="JFYZ01000013">
    <property type="protein sequence ID" value="EZP81271.1"/>
    <property type="molecule type" value="Genomic_DNA"/>
</dbReference>
<sequence length="905" mass="95899">MSLALLAFIPAAAAQTAGTAADGASDEIVVQGIRSSLANAVSIKRNADTVVDAISAEDIGRYPDVNIAESVQRISGVQINRSRGEGQSVNIRGLPAVFTQVNLNGRSVANALVGAEATASRAFDFSILAPEFVRALEVYKAPTADLEEGGLSGTVNIRTPHALEIGKRVVAGSVQAEYSDTSGKAAPRASLLYADTFGGDRLGITAGISYSKRRPETHAFASVYNYPTEGTGLGSGTQPTDLNGNGVIEPQLGVRIPGVPNFSLSQESRERIGAIGSVEYRVTDDLKLYADVLYTRLKVHSERSENNWFVANSRGLLSSATITSPYDGIPTVSDIELAQLDIRANGRVEDSIGTISDIVAGGEWEKDRIRVEFSGSRSSSRQTTSNIALATTFIGQGYFASDPGDELPSAGFVGSSLAASQDPANYRIASVNGLFRNESTDRQYDAKVDIIRHFGDRGLIRLAIGGRYSDRSRYQGNRRLTVLPAGISGLYGGLPAGVLPGSFSAGPLMHIVSAGSGQFLGSYGGAASFPTQLLVSDPDAFILKQSAADLIAAGIYTNDPTGITDVKEETIAGYARADFAFGKLTGNIGARLVRTNQNSVGVSPDLSAITIDFTAGSVTRVPPAAPVTVRRSYTQLLPSLNLRYEATDKLQFRLALSRTLARPNLSDIAPTTTVNGLTLTITRKNPFLDPFLSDNADLTAEWYFGRGSVFGVSGFYKDLGSLIRSTSTSQVIPVQVIGSDGLLSSRDLRFTVNSPANASGVKLKGFELYYQQAFTFLPSPLDGLGVSANYTFIDNSDPQKLTAASRNNFNVTGYYEKGPLGIRLSYAWRGSYLSTASEGPTMGVRAKAFGTLDGSASVKLTDNVSLAVEAVNILGAAEVAQFLTELPSSYSYSGRRVLAGARISF</sequence>
<dbReference type="InterPro" id="IPR000531">
    <property type="entry name" value="Beta-barrel_TonB"/>
</dbReference>
<evidence type="ECO:0000259" key="6">
    <source>
        <dbReference type="Pfam" id="PF07715"/>
    </source>
</evidence>
<organism evidence="7 8">
    <name type="scientific">Novosphingobium resinovorum</name>
    <dbReference type="NCBI Taxonomy" id="158500"/>
    <lineage>
        <taxon>Bacteria</taxon>
        <taxon>Pseudomonadati</taxon>
        <taxon>Pseudomonadota</taxon>
        <taxon>Alphaproteobacteria</taxon>
        <taxon>Sphingomonadales</taxon>
        <taxon>Sphingomonadaceae</taxon>
        <taxon>Novosphingobium</taxon>
    </lineage>
</organism>
<dbReference type="Proteomes" id="UP000024329">
    <property type="component" value="Unassembled WGS sequence"/>
</dbReference>
<dbReference type="eggNOG" id="COG1629">
    <property type="taxonomic scope" value="Bacteria"/>
</dbReference>
<evidence type="ECO:0000256" key="1">
    <source>
        <dbReference type="ARBA" id="ARBA00004442"/>
    </source>
</evidence>
<keyword evidence="3" id="KW-0998">Cell outer membrane</keyword>
<name>A0A031JU17_9SPHN</name>
<evidence type="ECO:0000256" key="3">
    <source>
        <dbReference type="ARBA" id="ARBA00023237"/>
    </source>
</evidence>
<dbReference type="InterPro" id="IPR012910">
    <property type="entry name" value="Plug_dom"/>
</dbReference>
<dbReference type="Pfam" id="PF00593">
    <property type="entry name" value="TonB_dep_Rec_b-barrel"/>
    <property type="match status" value="1"/>
</dbReference>
<feature type="domain" description="TonB-dependent receptor plug" evidence="6">
    <location>
        <begin position="44"/>
        <end position="153"/>
    </location>
</feature>
<comment type="subcellular location">
    <subcellularLocation>
        <location evidence="1 4">Cell outer membrane</location>
    </subcellularLocation>
</comment>
<evidence type="ECO:0000313" key="8">
    <source>
        <dbReference type="Proteomes" id="UP000024329"/>
    </source>
</evidence>
<dbReference type="PATRIC" id="fig|158500.4.peg.3000"/>
<feature type="domain" description="TonB-dependent receptor-like beta-barrel" evidence="5">
    <location>
        <begin position="399"/>
        <end position="873"/>
    </location>
</feature>
<proteinExistence type="inferred from homology"/>
<dbReference type="GO" id="GO:0009279">
    <property type="term" value="C:cell outer membrane"/>
    <property type="evidence" value="ECO:0007669"/>
    <property type="project" value="UniProtKB-SubCell"/>
</dbReference>
<dbReference type="CDD" id="cd01347">
    <property type="entry name" value="ligand_gated_channel"/>
    <property type="match status" value="1"/>
</dbReference>
<gene>
    <name evidence="7" type="ORF">BV97_02932</name>
</gene>
<keyword evidence="4" id="KW-0798">TonB box</keyword>
<dbReference type="Gene3D" id="2.170.130.10">
    <property type="entry name" value="TonB-dependent receptor, plug domain"/>
    <property type="match status" value="1"/>
</dbReference>
<evidence type="ECO:0000256" key="4">
    <source>
        <dbReference type="RuleBase" id="RU003357"/>
    </source>
</evidence>
<comment type="similarity">
    <text evidence="4">Belongs to the TonB-dependent receptor family.</text>
</comment>
<dbReference type="InterPro" id="IPR010104">
    <property type="entry name" value="TonB_rcpt_bac"/>
</dbReference>